<dbReference type="EMBL" id="JBBHLI010000002">
    <property type="protein sequence ID" value="MEK9500511.1"/>
    <property type="molecule type" value="Genomic_DNA"/>
</dbReference>
<dbReference type="SUPFAM" id="SSF52540">
    <property type="entry name" value="P-loop containing nucleoside triphosphate hydrolases"/>
    <property type="match status" value="1"/>
</dbReference>
<sequence length="272" mass="30501">MTPPLTILSQSDADELARTEPVVVMSRGHSGTRVLSWALAALGIHMGTLRSEPAGDCQDRRFTGAIKKVADSRIGTCSTRAPGARETRRFRRALWRYLRGVPRDGRRWGWKFPETYLIGGVVDTVVPRARYLHLVRDGRDVAFKSHLTDDEGRRLGRTILGHLGLLGRPRHLQAAGSWAYQVQRFRALRPVLEPRVHRLTFEQLCTRPVETMEAVAGFLGLPMTDECRRYLAEQVRPEKVGQHRGEDPAKLRAVEALIGETLAAEGYPPAAR</sequence>
<dbReference type="GO" id="GO:0016740">
    <property type="term" value="F:transferase activity"/>
    <property type="evidence" value="ECO:0007669"/>
    <property type="project" value="UniProtKB-KW"/>
</dbReference>
<dbReference type="InterPro" id="IPR027417">
    <property type="entry name" value="P-loop_NTPase"/>
</dbReference>
<evidence type="ECO:0000313" key="1">
    <source>
        <dbReference type="EMBL" id="MEK9500511.1"/>
    </source>
</evidence>
<gene>
    <name evidence="1" type="ORF">WI372_05945</name>
</gene>
<accession>A0ABU9E7M6</accession>
<reference evidence="1 2" key="1">
    <citation type="submission" date="2024-02" db="EMBL/GenBank/DDBJ databases">
        <title>A novel Gemmatimonadota bacterium.</title>
        <authorList>
            <person name="Du Z.-J."/>
            <person name="Ye Y.-Q."/>
        </authorList>
    </citation>
    <scope>NUCLEOTIDE SEQUENCE [LARGE SCALE GENOMIC DNA]</scope>
    <source>
        <strain evidence="1 2">DH-20</strain>
    </source>
</reference>
<dbReference type="EC" id="2.8.2.-" evidence="1"/>
<name>A0ABU9E7M6_9BACT</name>
<evidence type="ECO:0000313" key="2">
    <source>
        <dbReference type="Proteomes" id="UP001484239"/>
    </source>
</evidence>
<keyword evidence="2" id="KW-1185">Reference proteome</keyword>
<protein>
    <submittedName>
        <fullName evidence="1">Sulfotransferase</fullName>
        <ecNumber evidence="1">2.8.2.-</ecNumber>
    </submittedName>
</protein>
<organism evidence="1 2">
    <name type="scientific">Gaopeijia maritima</name>
    <dbReference type="NCBI Taxonomy" id="3119007"/>
    <lineage>
        <taxon>Bacteria</taxon>
        <taxon>Pseudomonadati</taxon>
        <taxon>Gemmatimonadota</taxon>
        <taxon>Longimicrobiia</taxon>
        <taxon>Gaopeijiales</taxon>
        <taxon>Gaopeijiaceae</taxon>
        <taxon>Gaopeijia</taxon>
    </lineage>
</organism>
<dbReference type="RefSeq" id="WP_405274760.1">
    <property type="nucleotide sequence ID" value="NZ_JBBHLI010000002.1"/>
</dbReference>
<dbReference type="Gene3D" id="3.40.50.300">
    <property type="entry name" value="P-loop containing nucleotide triphosphate hydrolases"/>
    <property type="match status" value="1"/>
</dbReference>
<comment type="caution">
    <text evidence="1">The sequence shown here is derived from an EMBL/GenBank/DDBJ whole genome shotgun (WGS) entry which is preliminary data.</text>
</comment>
<proteinExistence type="predicted"/>
<dbReference type="Proteomes" id="UP001484239">
    <property type="component" value="Unassembled WGS sequence"/>
</dbReference>
<keyword evidence="1" id="KW-0808">Transferase</keyword>
<dbReference type="Pfam" id="PF13469">
    <property type="entry name" value="Sulfotransfer_3"/>
    <property type="match status" value="1"/>
</dbReference>